<reference evidence="7 8" key="1">
    <citation type="submission" date="2019-05" db="EMBL/GenBank/DDBJ databases">
        <title>OXA-830, a novel chromosomally encoded expanded-spectrum class D beta-lactamase in Aeromonas simiae.</title>
        <authorList>
            <person name="Zhou W."/>
            <person name="Chen Q."/>
        </authorList>
    </citation>
    <scope>NUCLEOTIDE SEQUENCE [LARGE SCALE GENOMIC DNA]</scope>
    <source>
        <strain evidence="7 8">A6</strain>
    </source>
</reference>
<dbReference type="SUPFAM" id="SSF141488">
    <property type="entry name" value="YdhA-like"/>
    <property type="match status" value="1"/>
</dbReference>
<organism evidence="7 8">
    <name type="scientific">Aeromonas simiae</name>
    <dbReference type="NCBI Taxonomy" id="218936"/>
    <lineage>
        <taxon>Bacteria</taxon>
        <taxon>Pseudomonadati</taxon>
        <taxon>Pseudomonadota</taxon>
        <taxon>Gammaproteobacteria</taxon>
        <taxon>Aeromonadales</taxon>
        <taxon>Aeromonadaceae</taxon>
        <taxon>Aeromonas</taxon>
    </lineage>
</organism>
<dbReference type="Pfam" id="PF09864">
    <property type="entry name" value="MliC"/>
    <property type="match status" value="1"/>
</dbReference>
<dbReference type="Proteomes" id="UP000594034">
    <property type="component" value="Chromosome"/>
</dbReference>
<keyword evidence="3" id="KW-0564">Palmitate</keyword>
<keyword evidence="1 5" id="KW-0732">Signal</keyword>
<evidence type="ECO:0000256" key="5">
    <source>
        <dbReference type="SAM" id="SignalP"/>
    </source>
</evidence>
<dbReference type="EMBL" id="CP040449">
    <property type="protein sequence ID" value="QFI55527.1"/>
    <property type="molecule type" value="Genomic_DNA"/>
</dbReference>
<evidence type="ECO:0000256" key="3">
    <source>
        <dbReference type="ARBA" id="ARBA00023139"/>
    </source>
</evidence>
<dbReference type="RefSeq" id="WP_193001501.1">
    <property type="nucleotide sequence ID" value="NZ_CP040449.1"/>
</dbReference>
<dbReference type="InterPro" id="IPR018660">
    <property type="entry name" value="MliC"/>
</dbReference>
<evidence type="ECO:0000256" key="1">
    <source>
        <dbReference type="ARBA" id="ARBA00022729"/>
    </source>
</evidence>
<evidence type="ECO:0000259" key="6">
    <source>
        <dbReference type="Pfam" id="PF09864"/>
    </source>
</evidence>
<proteinExistence type="predicted"/>
<name>A0A5J6WZL3_9GAMM</name>
<evidence type="ECO:0000256" key="4">
    <source>
        <dbReference type="ARBA" id="ARBA00023288"/>
    </source>
</evidence>
<gene>
    <name evidence="7" type="ORF">FE240_13020</name>
</gene>
<feature type="chain" id="PRO_5023860520" description="C-type lysozyme inhibitor domain-containing protein" evidence="5">
    <location>
        <begin position="23"/>
        <end position="115"/>
    </location>
</feature>
<feature type="signal peptide" evidence="5">
    <location>
        <begin position="1"/>
        <end position="22"/>
    </location>
</feature>
<evidence type="ECO:0000256" key="2">
    <source>
        <dbReference type="ARBA" id="ARBA00023136"/>
    </source>
</evidence>
<protein>
    <recommendedName>
        <fullName evidence="6">C-type lysozyme inhibitor domain-containing protein</fullName>
    </recommendedName>
</protein>
<accession>A0A5J6WZL3</accession>
<sequence length="115" mass="12588">MKPALLLLAGSALLAGCQPQDALTVQGGDPITYLCDQQAKVTVRYFSLSDDSLHFVKLTLPDGTPHTLPQVVSASGARFSDLQQLVWWNKGDGGFVEQLDDDGEWQILLDNCRQE</sequence>
<dbReference type="AlphaFoldDB" id="A0A5J6WZL3"/>
<dbReference type="PROSITE" id="PS51257">
    <property type="entry name" value="PROKAR_LIPOPROTEIN"/>
    <property type="match status" value="1"/>
</dbReference>
<dbReference type="InterPro" id="IPR036328">
    <property type="entry name" value="MliC_sf"/>
</dbReference>
<keyword evidence="4" id="KW-0449">Lipoprotein</keyword>
<keyword evidence="2" id="KW-0472">Membrane</keyword>
<dbReference type="Gene3D" id="2.40.128.200">
    <property type="match status" value="1"/>
</dbReference>
<evidence type="ECO:0000313" key="8">
    <source>
        <dbReference type="Proteomes" id="UP000594034"/>
    </source>
</evidence>
<feature type="domain" description="C-type lysozyme inhibitor" evidence="6">
    <location>
        <begin position="33"/>
        <end position="104"/>
    </location>
</feature>
<evidence type="ECO:0000313" key="7">
    <source>
        <dbReference type="EMBL" id="QFI55527.1"/>
    </source>
</evidence>
<keyword evidence="8" id="KW-1185">Reference proteome</keyword>
<dbReference type="KEGG" id="asim:FE240_13020"/>